<reference evidence="1 2" key="1">
    <citation type="submission" date="2015-09" db="EMBL/GenBank/DDBJ databases">
        <authorList>
            <person name="Xu Y."/>
            <person name="Nagy A."/>
            <person name="Liu N.T."/>
            <person name="Nou X."/>
        </authorList>
    </citation>
    <scope>NUCLEOTIDE SEQUENCE [LARGE SCALE GENOMIC DNA]</scope>
    <source>
        <strain evidence="1 2">FC1138</strain>
    </source>
</reference>
<evidence type="ECO:0000313" key="1">
    <source>
        <dbReference type="EMBL" id="ANH76544.1"/>
    </source>
</evidence>
<dbReference type="Proteomes" id="UP000077927">
    <property type="component" value="Chromosome 2"/>
</dbReference>
<sequence length="39" mass="4282">MFAALFELGHALARCRFGIHSCVVRCATVSLASRRSSQE</sequence>
<dbReference type="AlphaFoldDB" id="A0AAC9FTS6"/>
<dbReference type="EMBL" id="CP012606">
    <property type="protein sequence ID" value="ANH76544.1"/>
    <property type="molecule type" value="Genomic_DNA"/>
</dbReference>
<protein>
    <submittedName>
        <fullName evidence="1">Uncharacterized protein</fullName>
    </submittedName>
</protein>
<gene>
    <name evidence="1" type="ORF">ACS15_5009</name>
</gene>
<organism evidence="1 2">
    <name type="scientific">Ralstonia insidiosa</name>
    <dbReference type="NCBI Taxonomy" id="190721"/>
    <lineage>
        <taxon>Bacteria</taxon>
        <taxon>Pseudomonadati</taxon>
        <taxon>Pseudomonadota</taxon>
        <taxon>Betaproteobacteria</taxon>
        <taxon>Burkholderiales</taxon>
        <taxon>Burkholderiaceae</taxon>
        <taxon>Ralstonia</taxon>
    </lineage>
</organism>
<name>A0AAC9FTS6_9RALS</name>
<evidence type="ECO:0000313" key="2">
    <source>
        <dbReference type="Proteomes" id="UP000077927"/>
    </source>
</evidence>
<accession>A0AAC9FTS6</accession>
<proteinExistence type="predicted"/>
<dbReference type="KEGG" id="rin:ACS15_5009"/>